<sequence>MGLDKPMALDANRLSSLGIKEPFYGNICGGSQQEAQGSDDLIADPSKGSNATLCSLPNAEENIGPLNSGQKQMEPIFSLHKQTDHVVHFNPAFKENSFVNVEGQNAKGTGSKGGWKLNKILKGLGTRFKNFENTRVSFTDSMKKAAELIASEIDGKSAKDLSRVSGNKADLIIAKLGWDKSYRVQANGFSRGIWISWKNSIDLKTLWNDLSRSVSIGDDHWLAIGDFMPFSLQMIKKGGYIKGRRCQSFGKFMDKAQLHDLRFQGPPFTWHHGNLSERLDRAALKAEVVNFFQNLYGENPGSFRNMLPSAFSGLSTEDADFLERNVMKEEIKVALFDMAPLKAPSSYGFQEVLHSMRTKKSLQWIAIKIDLEKTYDKVLWNGAPTQKFRLVKGIRQGCPLSPDLFVLCMEWLRHRFHESISAKE</sequence>
<keyword evidence="2" id="KW-1185">Reference proteome</keyword>
<proteinExistence type="predicted"/>
<dbReference type="EMBL" id="JAIQCV010000009">
    <property type="protein sequence ID" value="KAH1064452.1"/>
    <property type="molecule type" value="Genomic_DNA"/>
</dbReference>
<reference evidence="1 2" key="1">
    <citation type="journal article" date="2021" name="Plant Biotechnol. J.">
        <title>Multi-omics assisted identification of the key and species-specific regulatory components of drought-tolerant mechanisms in Gossypium stocksii.</title>
        <authorList>
            <person name="Yu D."/>
            <person name="Ke L."/>
            <person name="Zhang D."/>
            <person name="Wu Y."/>
            <person name="Sun Y."/>
            <person name="Mei J."/>
            <person name="Sun J."/>
            <person name="Sun Y."/>
        </authorList>
    </citation>
    <scope>NUCLEOTIDE SEQUENCE [LARGE SCALE GENOMIC DNA]</scope>
    <source>
        <strain evidence="2">cv. E1</strain>
        <tissue evidence="1">Leaf</tissue>
    </source>
</reference>
<accession>A0A9D3UYX4</accession>
<evidence type="ECO:0000313" key="1">
    <source>
        <dbReference type="EMBL" id="KAH1064452.1"/>
    </source>
</evidence>
<organism evidence="1 2">
    <name type="scientific">Gossypium stocksii</name>
    <dbReference type="NCBI Taxonomy" id="47602"/>
    <lineage>
        <taxon>Eukaryota</taxon>
        <taxon>Viridiplantae</taxon>
        <taxon>Streptophyta</taxon>
        <taxon>Embryophyta</taxon>
        <taxon>Tracheophyta</taxon>
        <taxon>Spermatophyta</taxon>
        <taxon>Magnoliopsida</taxon>
        <taxon>eudicotyledons</taxon>
        <taxon>Gunneridae</taxon>
        <taxon>Pentapetalae</taxon>
        <taxon>rosids</taxon>
        <taxon>malvids</taxon>
        <taxon>Malvales</taxon>
        <taxon>Malvaceae</taxon>
        <taxon>Malvoideae</taxon>
        <taxon>Gossypium</taxon>
    </lineage>
</organism>
<evidence type="ECO:0000313" key="2">
    <source>
        <dbReference type="Proteomes" id="UP000828251"/>
    </source>
</evidence>
<name>A0A9D3UYX4_9ROSI</name>
<comment type="caution">
    <text evidence="1">The sequence shown here is derived from an EMBL/GenBank/DDBJ whole genome shotgun (WGS) entry which is preliminary data.</text>
</comment>
<dbReference type="Proteomes" id="UP000828251">
    <property type="component" value="Unassembled WGS sequence"/>
</dbReference>
<protein>
    <recommendedName>
        <fullName evidence="3">Reverse transcriptase domain-containing protein</fullName>
    </recommendedName>
</protein>
<dbReference type="OrthoDB" id="981997at2759"/>
<gene>
    <name evidence="1" type="ORF">J1N35_029439</name>
</gene>
<evidence type="ECO:0008006" key="3">
    <source>
        <dbReference type="Google" id="ProtNLM"/>
    </source>
</evidence>
<dbReference type="AlphaFoldDB" id="A0A9D3UYX4"/>